<feature type="signal peptide" evidence="1">
    <location>
        <begin position="1"/>
        <end position="18"/>
    </location>
</feature>
<dbReference type="InterPro" id="IPR002718">
    <property type="entry name" value="OMP_Helicobacter"/>
</dbReference>
<evidence type="ECO:0000313" key="2">
    <source>
        <dbReference type="EMBL" id="SFZ71738.1"/>
    </source>
</evidence>
<sequence>MKFLLGVALVLASLGANSASVASQEGALDQEIKRLQEQIKEMGAIPDTQRTYPKEYDDYLKGTKPSKKAKKIKGYKIAHEKSGFFMGGGYALGLLTESYSGPQVMDSNLGIKVPNDVFKRAVALQGWANMLNLELGYQRFFNPYFGTRLYGDLLFEPGLGKLTSKNNPKAKGGQFFYALGSLDMDALFDAPLDRQRKNFLGGYLGFGVGLMLLNDKGRGVLQQMLQNGYVSPNALWKMLMQVDYTINVGIAFTYKRHWRFELGTKIPITYLRLGFETPATYSNTQGSRTLISGNTGFKRSSFLVMNVLYVF</sequence>
<organism evidence="2">
    <name type="scientific">Helicobacter bizzozeronii</name>
    <dbReference type="NCBI Taxonomy" id="56877"/>
    <lineage>
        <taxon>Bacteria</taxon>
        <taxon>Pseudomonadati</taxon>
        <taxon>Campylobacterota</taxon>
        <taxon>Epsilonproteobacteria</taxon>
        <taxon>Campylobacterales</taxon>
        <taxon>Helicobacteraceae</taxon>
        <taxon>Helicobacter</taxon>
    </lineage>
</organism>
<accession>A0A1M4NHQ1</accession>
<evidence type="ECO:0000256" key="1">
    <source>
        <dbReference type="SAM" id="SignalP"/>
    </source>
</evidence>
<proteinExistence type="predicted"/>
<dbReference type="RefSeq" id="WP_104759002.1">
    <property type="nucleotide sequence ID" value="NZ_FZMK01000020.1"/>
</dbReference>
<keyword evidence="1" id="KW-0732">Signal</keyword>
<dbReference type="EMBL" id="LT633335">
    <property type="protein sequence ID" value="SFZ71738.1"/>
    <property type="molecule type" value="Genomic_DNA"/>
</dbReference>
<feature type="chain" id="PRO_5012499685" evidence="1">
    <location>
        <begin position="19"/>
        <end position="311"/>
    </location>
</feature>
<dbReference type="Pfam" id="PF01856">
    <property type="entry name" value="HP_OMP"/>
    <property type="match status" value="1"/>
</dbReference>
<gene>
    <name evidence="2" type="primary">omp615</name>
</gene>
<reference evidence="2" key="1">
    <citation type="submission" date="2016-10" db="EMBL/GenBank/DDBJ databases">
        <title>Proteomic and phylogenetic analysis of the outer membrane protein repertoire of gastric Helicobacter species.</title>
        <authorList>
            <person name="Joosten M."/>
        </authorList>
    </citation>
    <scope>NUCLEOTIDE SEQUENCE</scope>
    <source>
        <strain evidence="2">14</strain>
    </source>
</reference>
<dbReference type="AlphaFoldDB" id="A0A1M4NHQ1"/>
<name>A0A1M4NHQ1_HELBI</name>
<protein>
    <submittedName>
        <fullName evidence="2">OMP615</fullName>
    </submittedName>
</protein>